<dbReference type="Pfam" id="PF00583">
    <property type="entry name" value="Acetyltransf_1"/>
    <property type="match status" value="1"/>
</dbReference>
<feature type="domain" description="N-acetyltransferase" evidence="3">
    <location>
        <begin position="4"/>
        <end position="154"/>
    </location>
</feature>
<accession>A0ABV7LQ93</accession>
<keyword evidence="1 4" id="KW-0808">Transferase</keyword>
<gene>
    <name evidence="4" type="ORF">ACFOEV_11940</name>
</gene>
<dbReference type="GO" id="GO:0016746">
    <property type="term" value="F:acyltransferase activity"/>
    <property type="evidence" value="ECO:0007669"/>
    <property type="project" value="UniProtKB-KW"/>
</dbReference>
<dbReference type="EMBL" id="JBHRUG010000026">
    <property type="protein sequence ID" value="MFC3284314.1"/>
    <property type="molecule type" value="Genomic_DNA"/>
</dbReference>
<evidence type="ECO:0000313" key="5">
    <source>
        <dbReference type="Proteomes" id="UP001595579"/>
    </source>
</evidence>
<dbReference type="PANTHER" id="PTHR43877">
    <property type="entry name" value="AMINOALKYLPHOSPHONATE N-ACETYLTRANSFERASE-RELATED-RELATED"/>
    <property type="match status" value="1"/>
</dbReference>
<dbReference type="InterPro" id="IPR016181">
    <property type="entry name" value="Acyl_CoA_acyltransferase"/>
</dbReference>
<dbReference type="CDD" id="cd04301">
    <property type="entry name" value="NAT_SF"/>
    <property type="match status" value="1"/>
</dbReference>
<dbReference type="EC" id="2.3.1.-" evidence="4"/>
<dbReference type="InterPro" id="IPR000182">
    <property type="entry name" value="GNAT_dom"/>
</dbReference>
<evidence type="ECO:0000256" key="2">
    <source>
        <dbReference type="ARBA" id="ARBA00023315"/>
    </source>
</evidence>
<name>A0ABV7LQ93_9GAMM</name>
<dbReference type="RefSeq" id="WP_386774182.1">
    <property type="nucleotide sequence ID" value="NZ_JBHRUG010000026.1"/>
</dbReference>
<evidence type="ECO:0000259" key="3">
    <source>
        <dbReference type="PROSITE" id="PS51186"/>
    </source>
</evidence>
<protein>
    <submittedName>
        <fullName evidence="4">GNAT family N-acetyltransferase</fullName>
        <ecNumber evidence="4">2.3.1.-</ecNumber>
    </submittedName>
</protein>
<evidence type="ECO:0000256" key="1">
    <source>
        <dbReference type="ARBA" id="ARBA00022679"/>
    </source>
</evidence>
<comment type="caution">
    <text evidence="4">The sequence shown here is derived from an EMBL/GenBank/DDBJ whole genome shotgun (WGS) entry which is preliminary data.</text>
</comment>
<keyword evidence="2 4" id="KW-0012">Acyltransferase</keyword>
<dbReference type="InterPro" id="IPR050832">
    <property type="entry name" value="Bact_Acetyltransf"/>
</dbReference>
<evidence type="ECO:0000313" key="4">
    <source>
        <dbReference type="EMBL" id="MFC3284314.1"/>
    </source>
</evidence>
<keyword evidence="5" id="KW-1185">Reference proteome</keyword>
<proteinExistence type="predicted"/>
<dbReference type="SUPFAM" id="SSF55729">
    <property type="entry name" value="Acyl-CoA N-acyltransferases (Nat)"/>
    <property type="match status" value="1"/>
</dbReference>
<sequence>MSDIALQRLDVGWKTALAAVELAGQPHPWTPAQLAEALADPHIRVWGALDRQARLLGFAVLQRLPFDAELQAITVALPARRRGIASTLLARGGDDAAEWGSERLLLEVRAGNTAAIALYRQCGFEEDGRRRGYYPPARAGGEREDALLMSLRLGIPSPDDVSGRAW</sequence>
<organism evidence="4 5">
    <name type="scientific">Litchfieldella rifensis</name>
    <dbReference type="NCBI Taxonomy" id="762643"/>
    <lineage>
        <taxon>Bacteria</taxon>
        <taxon>Pseudomonadati</taxon>
        <taxon>Pseudomonadota</taxon>
        <taxon>Gammaproteobacteria</taxon>
        <taxon>Oceanospirillales</taxon>
        <taxon>Halomonadaceae</taxon>
        <taxon>Litchfieldella</taxon>
    </lineage>
</organism>
<reference evidence="5" key="1">
    <citation type="journal article" date="2019" name="Int. J. Syst. Evol. Microbiol.">
        <title>The Global Catalogue of Microorganisms (GCM) 10K type strain sequencing project: providing services to taxonomists for standard genome sequencing and annotation.</title>
        <authorList>
            <consortium name="The Broad Institute Genomics Platform"/>
            <consortium name="The Broad Institute Genome Sequencing Center for Infectious Disease"/>
            <person name="Wu L."/>
            <person name="Ma J."/>
        </authorList>
    </citation>
    <scope>NUCLEOTIDE SEQUENCE [LARGE SCALE GENOMIC DNA]</scope>
    <source>
        <strain evidence="5">CECT 7698</strain>
    </source>
</reference>
<dbReference type="Proteomes" id="UP001595579">
    <property type="component" value="Unassembled WGS sequence"/>
</dbReference>
<dbReference type="Gene3D" id="3.40.630.30">
    <property type="match status" value="1"/>
</dbReference>
<dbReference type="PROSITE" id="PS51186">
    <property type="entry name" value="GNAT"/>
    <property type="match status" value="1"/>
</dbReference>